<feature type="compositionally biased region" description="Basic and acidic residues" evidence="1">
    <location>
        <begin position="62"/>
        <end position="73"/>
    </location>
</feature>
<evidence type="ECO:0000313" key="3">
    <source>
        <dbReference type="Proteomes" id="UP001365542"/>
    </source>
</evidence>
<reference evidence="2 3" key="1">
    <citation type="submission" date="2019-10" db="EMBL/GenBank/DDBJ databases">
        <authorList>
            <person name="Palmer J.M."/>
        </authorList>
    </citation>
    <scope>NUCLEOTIDE SEQUENCE [LARGE SCALE GENOMIC DNA]</scope>
    <source>
        <strain evidence="2 3">TWF694</strain>
    </source>
</reference>
<gene>
    <name evidence="2" type="ORF">TWF694_000814</name>
</gene>
<organism evidence="2 3">
    <name type="scientific">Orbilia ellipsospora</name>
    <dbReference type="NCBI Taxonomy" id="2528407"/>
    <lineage>
        <taxon>Eukaryota</taxon>
        <taxon>Fungi</taxon>
        <taxon>Dikarya</taxon>
        <taxon>Ascomycota</taxon>
        <taxon>Pezizomycotina</taxon>
        <taxon>Orbiliomycetes</taxon>
        <taxon>Orbiliales</taxon>
        <taxon>Orbiliaceae</taxon>
        <taxon>Orbilia</taxon>
    </lineage>
</organism>
<keyword evidence="3" id="KW-1185">Reference proteome</keyword>
<accession>A0AAV9XPW6</accession>
<dbReference type="EMBL" id="JAVHJO010000001">
    <property type="protein sequence ID" value="KAK6544103.1"/>
    <property type="molecule type" value="Genomic_DNA"/>
</dbReference>
<protein>
    <submittedName>
        <fullName evidence="2">Uncharacterized protein</fullName>
    </submittedName>
</protein>
<sequence length="485" mass="53610">MDSAASAEETAAGTPVTADDSENGIESNSGTDSKPVIELNPIIESAPATESKPLPQTQPEPNPKDPDEPKSDTSLEALLAKLTAQVEELSKSKLDAKSETKSENKPEPEEKKETEEKTEEDALELPYCEVDPTGDVLATCYLPKSNTDASKDGPIGVLLLCSKALSLASPLLRETLKQTPTSSQISNDNINFKKISFITSCFDEAFMVMNIIHHQNSLNAKTLTLAELYNLALFCDAYQLQEAVLPSVDSWVKSLWPGPSHCSAREIVATNSGVTSMVAARGKRTILPLHKTTGIESHKAADCVKWLWIAHVFGFNNITEECGHTAILNIRVSMKENLFEVDGVVFQPLMSVWVQEILWAQREILIKQLIDSIEGKVSKFRNSMARNVRICKATSCIADQCDIYQLGKLFKLKLKLGYPDTKLKFQSLIEIYEVFRETFGTTTEPNRGHGQAYGYDVSHKGCDVFEDLQVAVQDIEQLDLRPLLN</sequence>
<evidence type="ECO:0000256" key="1">
    <source>
        <dbReference type="SAM" id="MobiDB-lite"/>
    </source>
</evidence>
<proteinExistence type="predicted"/>
<dbReference type="Proteomes" id="UP001365542">
    <property type="component" value="Unassembled WGS sequence"/>
</dbReference>
<dbReference type="AlphaFoldDB" id="A0AAV9XPW6"/>
<feature type="region of interest" description="Disordered" evidence="1">
    <location>
        <begin position="1"/>
        <end position="122"/>
    </location>
</feature>
<feature type="compositionally biased region" description="Low complexity" evidence="1">
    <location>
        <begin position="1"/>
        <end position="14"/>
    </location>
</feature>
<feature type="compositionally biased region" description="Basic and acidic residues" evidence="1">
    <location>
        <begin position="88"/>
        <end position="115"/>
    </location>
</feature>
<comment type="caution">
    <text evidence="2">The sequence shown here is derived from an EMBL/GenBank/DDBJ whole genome shotgun (WGS) entry which is preliminary data.</text>
</comment>
<name>A0AAV9XPW6_9PEZI</name>
<evidence type="ECO:0000313" key="2">
    <source>
        <dbReference type="EMBL" id="KAK6544103.1"/>
    </source>
</evidence>